<keyword evidence="4" id="KW-0413">Isomerase</keyword>
<keyword evidence="8" id="KW-1185">Reference proteome</keyword>
<evidence type="ECO:0000256" key="4">
    <source>
        <dbReference type="ARBA" id="ARBA00023235"/>
    </source>
</evidence>
<dbReference type="NCBIfam" id="TIGR00543">
    <property type="entry name" value="isochor_syn"/>
    <property type="match status" value="1"/>
</dbReference>
<dbReference type="Proteomes" id="UP000027778">
    <property type="component" value="Unassembled WGS sequence"/>
</dbReference>
<evidence type="ECO:0000256" key="3">
    <source>
        <dbReference type="ARBA" id="ARBA00012824"/>
    </source>
</evidence>
<evidence type="ECO:0000256" key="2">
    <source>
        <dbReference type="ARBA" id="ARBA00005297"/>
    </source>
</evidence>
<dbReference type="OrthoDB" id="9803598at2"/>
<evidence type="ECO:0000259" key="6">
    <source>
        <dbReference type="Pfam" id="PF00425"/>
    </source>
</evidence>
<evidence type="ECO:0000256" key="1">
    <source>
        <dbReference type="ARBA" id="ARBA00000799"/>
    </source>
</evidence>
<dbReference type="EC" id="5.4.4.2" evidence="3"/>
<name>A0A073KL23_9BACI</name>
<reference evidence="7 8" key="1">
    <citation type="submission" date="2014-06" db="EMBL/GenBank/DDBJ databases">
        <title>Draft genome sequence of Bacillus gaemokensis JCM 15801 (MCCC 1A00707).</title>
        <authorList>
            <person name="Lai Q."/>
            <person name="Liu Y."/>
            <person name="Shao Z."/>
        </authorList>
    </citation>
    <scope>NUCLEOTIDE SEQUENCE [LARGE SCALE GENOMIC DNA]</scope>
    <source>
        <strain evidence="7 8">JCM 15801</strain>
    </source>
</reference>
<proteinExistence type="inferred from homology"/>
<dbReference type="Pfam" id="PF00425">
    <property type="entry name" value="Chorismate_bind"/>
    <property type="match status" value="1"/>
</dbReference>
<comment type="caution">
    <text evidence="7">The sequence shown here is derived from an EMBL/GenBank/DDBJ whole genome shotgun (WGS) entry which is preliminary data.</text>
</comment>
<dbReference type="GO" id="GO:0008909">
    <property type="term" value="F:isochorismate synthase activity"/>
    <property type="evidence" value="ECO:0007669"/>
    <property type="project" value="UniProtKB-EC"/>
</dbReference>
<dbReference type="eggNOG" id="COG1169">
    <property type="taxonomic scope" value="Bacteria"/>
</dbReference>
<dbReference type="AlphaFoldDB" id="A0A073KL23"/>
<comment type="catalytic activity">
    <reaction evidence="1">
        <text>chorismate = isochorismate</text>
        <dbReference type="Rhea" id="RHEA:18985"/>
        <dbReference type="ChEBI" id="CHEBI:29748"/>
        <dbReference type="ChEBI" id="CHEBI:29780"/>
        <dbReference type="EC" id="5.4.4.2"/>
    </reaction>
</comment>
<evidence type="ECO:0000256" key="5">
    <source>
        <dbReference type="ARBA" id="ARBA00041564"/>
    </source>
</evidence>
<dbReference type="RefSeq" id="WP_033676253.1">
    <property type="nucleotide sequence ID" value="NZ_JOTM01000021.1"/>
</dbReference>
<dbReference type="EMBL" id="JOTM01000021">
    <property type="protein sequence ID" value="KEK23013.1"/>
    <property type="molecule type" value="Genomic_DNA"/>
</dbReference>
<protein>
    <recommendedName>
        <fullName evidence="3">isochorismate synthase</fullName>
        <ecNumber evidence="3">5.4.4.2</ecNumber>
    </recommendedName>
    <alternativeName>
        <fullName evidence="5">Isochorismate mutase</fullName>
    </alternativeName>
</protein>
<dbReference type="PANTHER" id="PTHR42839:SF1">
    <property type="entry name" value="ISOCHORISMATE SYNTHASE MENF"/>
    <property type="match status" value="1"/>
</dbReference>
<evidence type="ECO:0000313" key="8">
    <source>
        <dbReference type="Proteomes" id="UP000027778"/>
    </source>
</evidence>
<dbReference type="InterPro" id="IPR004561">
    <property type="entry name" value="IsoChor_synthase"/>
</dbReference>
<comment type="similarity">
    <text evidence="2">Belongs to the isochorismate synthase family.</text>
</comment>
<organism evidence="7 8">
    <name type="scientific">Bacillus gaemokensis</name>
    <dbReference type="NCBI Taxonomy" id="574375"/>
    <lineage>
        <taxon>Bacteria</taxon>
        <taxon>Bacillati</taxon>
        <taxon>Bacillota</taxon>
        <taxon>Bacilli</taxon>
        <taxon>Bacillales</taxon>
        <taxon>Bacillaceae</taxon>
        <taxon>Bacillus</taxon>
        <taxon>Bacillus cereus group</taxon>
    </lineage>
</organism>
<dbReference type="Gene3D" id="3.60.120.10">
    <property type="entry name" value="Anthranilate synthase"/>
    <property type="match status" value="1"/>
</dbReference>
<evidence type="ECO:0000313" key="7">
    <source>
        <dbReference type="EMBL" id="KEK23013.1"/>
    </source>
</evidence>
<dbReference type="SUPFAM" id="SSF56322">
    <property type="entry name" value="ADC synthase"/>
    <property type="match status" value="1"/>
</dbReference>
<dbReference type="STRING" id="574375.AZF08_22345"/>
<dbReference type="InterPro" id="IPR005801">
    <property type="entry name" value="ADC_synthase"/>
</dbReference>
<feature type="domain" description="Chorismate-utilising enzyme C-terminal" evidence="6">
    <location>
        <begin position="200"/>
        <end position="451"/>
    </location>
</feature>
<dbReference type="GO" id="GO:0009697">
    <property type="term" value="P:salicylic acid biosynthetic process"/>
    <property type="evidence" value="ECO:0007669"/>
    <property type="project" value="TreeGrafter"/>
</dbReference>
<accession>A0A073KL23</accession>
<dbReference type="InterPro" id="IPR015890">
    <property type="entry name" value="Chorismate_C"/>
</dbReference>
<dbReference type="PANTHER" id="PTHR42839">
    <property type="entry name" value="ISOCHORISMATE SYNTHASE ENTC"/>
    <property type="match status" value="1"/>
</dbReference>
<sequence length="464" mass="52102">MIQTKQKDLQEILTAAIKRATDEKTLVSFVKQIDWMDPLLFYAVGKRIAFENRCYFADPAQHVIFAGIGSVFTIANSSDKRFQTAREEWRKVQEKAIVQRETYEFGTGPLLFGGFSFDPEKEQTDLWKEFKDTTLSLPAFLLTVKDEKAWLTINTFVSAEDCVEKVYEEIVSLEERILQESKFSLAEEKLTVTSKVEVDPKAWMKAIEKVQDEMRKGSVQKVVLARELKLVMNHDVDSVRVLEALRMGQPDCYVFSFDYKGACFLGATPERLIRKEGDKFTSMCLAGSIGHGASIEESKKNGNALLHDEKNLAEHGYVVNMIRGVLNEHCESVTIPQHPELLTTKNLLHLFTPVEAKGEASLLTMVEELHPTPALGGTPRHAAMKLIRDVELLDRGLYGAPIGWIDDKGNGEFAVALRCGLLNGEKASLFAGCGIVIDSVPQLEYEETSLKFRPMLGALEELMK</sequence>
<gene>
    <name evidence="7" type="ORF">BAGA_14380</name>
</gene>